<dbReference type="Proteomes" id="UP000649604">
    <property type="component" value="Unassembled WGS sequence"/>
</dbReference>
<dbReference type="AlphaFoldDB" id="A0A9D5Q834"/>
<comment type="caution">
    <text evidence="1">The sequence shown here is derived from an EMBL/GenBank/DDBJ whole genome shotgun (WGS) entry which is preliminary data.</text>
</comment>
<accession>A0A9D5Q834</accession>
<name>A0A9D5Q834_9BACT</name>
<sequence length="90" mass="10486">MGTPKITYIKEPDLNEEWQEAEFLWMVKTLRSLPQTGLMAVCRHRKIGLAIPDDYWQGMFSEDRIILTLLSNYSLHILQTALRSVLKKPP</sequence>
<protein>
    <submittedName>
        <fullName evidence="1">Uncharacterized protein</fullName>
    </submittedName>
</protein>
<reference evidence="1" key="1">
    <citation type="submission" date="2019-11" db="EMBL/GenBank/DDBJ databases">
        <title>Microbial mats filling the niche in hypersaline microbial mats.</title>
        <authorList>
            <person name="Wong H.L."/>
            <person name="Macleod F.I."/>
            <person name="White R.A. III"/>
            <person name="Burns B.P."/>
        </authorList>
    </citation>
    <scope>NUCLEOTIDE SEQUENCE</scope>
    <source>
        <strain evidence="1">Rbin_158</strain>
    </source>
</reference>
<evidence type="ECO:0000313" key="1">
    <source>
        <dbReference type="EMBL" id="MBD3326506.1"/>
    </source>
</evidence>
<dbReference type="EMBL" id="WJJP01000590">
    <property type="protein sequence ID" value="MBD3326506.1"/>
    <property type="molecule type" value="Genomic_DNA"/>
</dbReference>
<organism evidence="1 2">
    <name type="scientific">candidate division KSB3 bacterium</name>
    <dbReference type="NCBI Taxonomy" id="2044937"/>
    <lineage>
        <taxon>Bacteria</taxon>
        <taxon>candidate division KSB3</taxon>
    </lineage>
</organism>
<gene>
    <name evidence="1" type="ORF">GF339_18120</name>
</gene>
<evidence type="ECO:0000313" key="2">
    <source>
        <dbReference type="Proteomes" id="UP000649604"/>
    </source>
</evidence>
<proteinExistence type="predicted"/>